<feature type="domain" description="Serpin" evidence="3">
    <location>
        <begin position="5"/>
        <end position="353"/>
    </location>
</feature>
<dbReference type="InterPro" id="IPR023796">
    <property type="entry name" value="Serpin_dom"/>
</dbReference>
<reference evidence="4" key="1">
    <citation type="submission" date="2021-05" db="EMBL/GenBank/DDBJ databases">
        <title>A free-living protist that lacks canonical eukaryotic 1 DNA replication and segregation systems.</title>
        <authorList>
            <person name="Salas-Leiva D.E."/>
            <person name="Tromer E.C."/>
            <person name="Curtis B.A."/>
            <person name="Jerlstrom-Hultqvist J."/>
            <person name="Kolisko M."/>
            <person name="Yi Z."/>
            <person name="Salas-Leiva J.S."/>
            <person name="Gallot-Lavallee L."/>
            <person name="Kops G.J.P.L."/>
            <person name="Archibald J.M."/>
            <person name="Simpson A.G.B."/>
            <person name="Roger A.J."/>
        </authorList>
    </citation>
    <scope>NUCLEOTIDE SEQUENCE</scope>
    <source>
        <strain evidence="4">BICM</strain>
    </source>
</reference>
<evidence type="ECO:0000256" key="2">
    <source>
        <dbReference type="RuleBase" id="RU000411"/>
    </source>
</evidence>
<dbReference type="PANTHER" id="PTHR11461:SF211">
    <property type="entry name" value="GH10112P-RELATED"/>
    <property type="match status" value="1"/>
</dbReference>
<dbReference type="Gene3D" id="3.30.497.10">
    <property type="entry name" value="Antithrombin, subunit I, domain 2"/>
    <property type="match status" value="1"/>
</dbReference>
<accession>A0A8J6B7Q9</accession>
<evidence type="ECO:0000313" key="4">
    <source>
        <dbReference type="EMBL" id="KAG9396004.1"/>
    </source>
</evidence>
<comment type="similarity">
    <text evidence="1 2">Belongs to the serpin family.</text>
</comment>
<dbReference type="InterPro" id="IPR036186">
    <property type="entry name" value="Serpin_sf"/>
</dbReference>
<dbReference type="SMART" id="SM00093">
    <property type="entry name" value="SERPIN"/>
    <property type="match status" value="1"/>
</dbReference>
<dbReference type="SUPFAM" id="SSF56574">
    <property type="entry name" value="Serpins"/>
    <property type="match status" value="1"/>
</dbReference>
<evidence type="ECO:0000259" key="3">
    <source>
        <dbReference type="SMART" id="SM00093"/>
    </source>
</evidence>
<dbReference type="InterPro" id="IPR042185">
    <property type="entry name" value="Serpin_sf_2"/>
</dbReference>
<dbReference type="Gene3D" id="2.30.39.10">
    <property type="entry name" value="Alpha-1-antitrypsin, domain 1"/>
    <property type="match status" value="1"/>
</dbReference>
<dbReference type="GO" id="GO:0005615">
    <property type="term" value="C:extracellular space"/>
    <property type="evidence" value="ECO:0007669"/>
    <property type="project" value="InterPro"/>
</dbReference>
<comment type="caution">
    <text evidence="4">The sequence shown here is derived from an EMBL/GenBank/DDBJ whole genome shotgun (WGS) entry which is preliminary data.</text>
</comment>
<keyword evidence="5" id="KW-1185">Reference proteome</keyword>
<dbReference type="Proteomes" id="UP000717585">
    <property type="component" value="Unassembled WGS sequence"/>
</dbReference>
<evidence type="ECO:0000313" key="5">
    <source>
        <dbReference type="Proteomes" id="UP000717585"/>
    </source>
</evidence>
<dbReference type="PANTHER" id="PTHR11461">
    <property type="entry name" value="SERINE PROTEASE INHIBITOR, SERPIN"/>
    <property type="match status" value="1"/>
</dbReference>
<name>A0A8J6B7Q9_9EUKA</name>
<proteinExistence type="inferred from homology"/>
<dbReference type="Pfam" id="PF00079">
    <property type="entry name" value="Serpin"/>
    <property type="match status" value="1"/>
</dbReference>
<dbReference type="AlphaFoldDB" id="A0A8J6B7Q9"/>
<gene>
    <name evidence="4" type="ORF">J8273_2353</name>
</gene>
<dbReference type="EMBL" id="JAHDYR010000007">
    <property type="protein sequence ID" value="KAG9396004.1"/>
    <property type="molecule type" value="Genomic_DNA"/>
</dbReference>
<evidence type="ECO:0000256" key="1">
    <source>
        <dbReference type="ARBA" id="ARBA00009500"/>
    </source>
</evidence>
<protein>
    <submittedName>
        <fullName evidence="4">Serpin (Serine protease inhibitor)</fullName>
    </submittedName>
</protein>
<organism evidence="4 5">
    <name type="scientific">Carpediemonas membranifera</name>
    <dbReference type="NCBI Taxonomy" id="201153"/>
    <lineage>
        <taxon>Eukaryota</taxon>
        <taxon>Metamonada</taxon>
        <taxon>Carpediemonas-like organisms</taxon>
        <taxon>Carpediemonas</taxon>
    </lineage>
</organism>
<dbReference type="GO" id="GO:0004867">
    <property type="term" value="F:serine-type endopeptidase inhibitor activity"/>
    <property type="evidence" value="ECO:0007669"/>
    <property type="project" value="InterPro"/>
</dbReference>
<sequence>MDAANQLQNKLSQYAFRTDASTCVSGFSLLYTLLLLFTSVDESSPVNSSLSNALSIDSVSLKAFRAVLDSLNASGVHTAATSFIRDFSDRDPVIEALQHRFLDATVQQLTSVDAINQWCAAHTNGAIAQILTQLDPDTAAALVSTLYFKARWVTPFDPTRNVGRPFTLLSGDRVTVDMMRNEDAHVSVWRTETSTGFVGEYKAPATDVLALFSLPNKPGETGLREALAELATGQPELAAQPHAVDLSLPKFRVDQSFQADNFLRQLGLTRQYESFEFAALQHRPMLQVTKTIQKMFLAVDEDGTEAAAVTAMMLDEALVLHDKREPLVFDRPFAFALVDRSGTRLLTAAIVNPAAE</sequence>
<dbReference type="OrthoDB" id="671595at2759"/>
<dbReference type="InterPro" id="IPR042178">
    <property type="entry name" value="Serpin_sf_1"/>
</dbReference>
<dbReference type="InterPro" id="IPR000215">
    <property type="entry name" value="Serpin_fam"/>
</dbReference>